<comment type="similarity">
    <text evidence="1">Belongs to the selenoprotein M/F family.</text>
</comment>
<dbReference type="Proteomes" id="UP000243217">
    <property type="component" value="Unassembled WGS sequence"/>
</dbReference>
<feature type="signal peptide" evidence="2">
    <location>
        <begin position="1"/>
        <end position="17"/>
    </location>
</feature>
<keyword evidence="5" id="KW-1185">Reference proteome</keyword>
<dbReference type="InterPro" id="IPR036249">
    <property type="entry name" value="Thioredoxin-like_sf"/>
</dbReference>
<evidence type="ECO:0000313" key="5">
    <source>
        <dbReference type="Proteomes" id="UP000243217"/>
    </source>
</evidence>
<dbReference type="Pfam" id="PF08806">
    <property type="entry name" value="Sep15_SelM"/>
    <property type="match status" value="1"/>
</dbReference>
<dbReference type="AlphaFoldDB" id="A0A1V9ZY57"/>
<sequence length="128" mass="14614">MWRGLVLASPTIALLLSRQECISLGLDSLAIDCESCLDDQDRRADCLQCCSVQNNYERASLSFVQSHAQRAIPRLSIEYHKGQKPHLLLYDAHGTMQRKVNIEQWSDEAIRDYVTMTLGQNDMDKDEL</sequence>
<dbReference type="InterPro" id="IPR014912">
    <property type="entry name" value="Sep15_SelM_dom"/>
</dbReference>
<dbReference type="OrthoDB" id="73704at2759"/>
<evidence type="ECO:0000256" key="1">
    <source>
        <dbReference type="ARBA" id="ARBA00005742"/>
    </source>
</evidence>
<organism evidence="4 5">
    <name type="scientific">Thraustotheca clavata</name>
    <dbReference type="NCBI Taxonomy" id="74557"/>
    <lineage>
        <taxon>Eukaryota</taxon>
        <taxon>Sar</taxon>
        <taxon>Stramenopiles</taxon>
        <taxon>Oomycota</taxon>
        <taxon>Saprolegniomycetes</taxon>
        <taxon>Saprolegniales</taxon>
        <taxon>Achlyaceae</taxon>
        <taxon>Thraustotheca</taxon>
    </lineage>
</organism>
<dbReference type="EMBL" id="JNBS01001051">
    <property type="protein sequence ID" value="OQS02965.1"/>
    <property type="molecule type" value="Genomic_DNA"/>
</dbReference>
<evidence type="ECO:0000259" key="3">
    <source>
        <dbReference type="Pfam" id="PF08806"/>
    </source>
</evidence>
<comment type="caution">
    <text evidence="4">The sequence shown here is derived from an EMBL/GenBank/DDBJ whole genome shotgun (WGS) entry which is preliminary data.</text>
</comment>
<evidence type="ECO:0000256" key="2">
    <source>
        <dbReference type="SAM" id="SignalP"/>
    </source>
</evidence>
<accession>A0A1V9ZY57</accession>
<dbReference type="SUPFAM" id="SSF52833">
    <property type="entry name" value="Thioredoxin-like"/>
    <property type="match status" value="1"/>
</dbReference>
<keyword evidence="2" id="KW-0732">Signal</keyword>
<feature type="chain" id="PRO_5012641857" description="Selenoprotein F/M domain-containing protein" evidence="2">
    <location>
        <begin position="18"/>
        <end position="128"/>
    </location>
</feature>
<proteinExistence type="inferred from homology"/>
<reference evidence="4 5" key="1">
    <citation type="journal article" date="2014" name="Genome Biol. Evol.">
        <title>The secreted proteins of Achlya hypogyna and Thraustotheca clavata identify the ancestral oomycete secretome and reveal gene acquisitions by horizontal gene transfer.</title>
        <authorList>
            <person name="Misner I."/>
            <person name="Blouin N."/>
            <person name="Leonard G."/>
            <person name="Richards T.A."/>
            <person name="Lane C.E."/>
        </authorList>
    </citation>
    <scope>NUCLEOTIDE SEQUENCE [LARGE SCALE GENOMIC DNA]</scope>
    <source>
        <strain evidence="4 5">ATCC 34112</strain>
    </source>
</reference>
<dbReference type="Gene3D" id="3.40.30.50">
    <property type="entry name" value="Sep15/SelM thioredoxin-like domain, active-site redox motif"/>
    <property type="match status" value="1"/>
</dbReference>
<dbReference type="STRING" id="74557.A0A1V9ZY57"/>
<evidence type="ECO:0000313" key="4">
    <source>
        <dbReference type="EMBL" id="OQS02965.1"/>
    </source>
</evidence>
<protein>
    <recommendedName>
        <fullName evidence="3">Selenoprotein F/M domain-containing protein</fullName>
    </recommendedName>
</protein>
<gene>
    <name evidence="4" type="ORF">THRCLA_21281</name>
</gene>
<feature type="domain" description="Selenoprotein F/M" evidence="3">
    <location>
        <begin position="62"/>
        <end position="114"/>
    </location>
</feature>
<dbReference type="InterPro" id="IPR038219">
    <property type="entry name" value="Sep15/SelM_sf"/>
</dbReference>
<name>A0A1V9ZY57_9STRA</name>